<evidence type="ECO:0000313" key="6">
    <source>
        <dbReference type="EMBL" id="TSE03364.1"/>
    </source>
</evidence>
<evidence type="ECO:0000256" key="2">
    <source>
        <dbReference type="ARBA" id="ARBA00022833"/>
    </source>
</evidence>
<keyword evidence="2 4" id="KW-0862">Zinc</keyword>
<evidence type="ECO:0000313" key="7">
    <source>
        <dbReference type="Proteomes" id="UP000318833"/>
    </source>
</evidence>
<dbReference type="GO" id="GO:0016616">
    <property type="term" value="F:oxidoreductase activity, acting on the CH-OH group of donors, NAD or NADP as acceptor"/>
    <property type="evidence" value="ECO:0007669"/>
    <property type="project" value="UniProtKB-ARBA"/>
</dbReference>
<dbReference type="GO" id="GO:0008270">
    <property type="term" value="F:zinc ion binding"/>
    <property type="evidence" value="ECO:0007669"/>
    <property type="project" value="InterPro"/>
</dbReference>
<dbReference type="CDD" id="cd08260">
    <property type="entry name" value="Zn_ADH6"/>
    <property type="match status" value="1"/>
</dbReference>
<dbReference type="Proteomes" id="UP000318833">
    <property type="component" value="Unassembled WGS sequence"/>
</dbReference>
<reference evidence="6 7" key="1">
    <citation type="submission" date="2019-07" db="EMBL/GenBank/DDBJ databases">
        <title>The draft genome sequence of Aquimarina algiphila M91.</title>
        <authorList>
            <person name="Meng X."/>
        </authorList>
    </citation>
    <scope>NUCLEOTIDE SEQUENCE [LARGE SCALE GENOMIC DNA]</scope>
    <source>
        <strain evidence="6 7">M91</strain>
    </source>
</reference>
<proteinExistence type="inferred from homology"/>
<dbReference type="InterPro" id="IPR020843">
    <property type="entry name" value="ER"/>
</dbReference>
<name>A0A554VAV5_9FLAO</name>
<dbReference type="EMBL" id="VLNR01000115">
    <property type="protein sequence ID" value="TSE03364.1"/>
    <property type="molecule type" value="Genomic_DNA"/>
</dbReference>
<protein>
    <submittedName>
        <fullName evidence="6">Zinc-dependent alcohol dehydrogenase family protein</fullName>
    </submittedName>
</protein>
<accession>A0A554VAV5</accession>
<dbReference type="Pfam" id="PF00107">
    <property type="entry name" value="ADH_zinc_N"/>
    <property type="match status" value="1"/>
</dbReference>
<dbReference type="PROSITE" id="PS00059">
    <property type="entry name" value="ADH_ZINC"/>
    <property type="match status" value="1"/>
</dbReference>
<dbReference type="RefSeq" id="WP_143919029.1">
    <property type="nucleotide sequence ID" value="NZ_CANLFO010000005.1"/>
</dbReference>
<evidence type="ECO:0000259" key="5">
    <source>
        <dbReference type="SMART" id="SM00829"/>
    </source>
</evidence>
<dbReference type="InterPro" id="IPR011032">
    <property type="entry name" value="GroES-like_sf"/>
</dbReference>
<dbReference type="OrthoDB" id="9787435at2"/>
<dbReference type="InterPro" id="IPR013154">
    <property type="entry name" value="ADH-like_N"/>
</dbReference>
<dbReference type="InterPro" id="IPR013149">
    <property type="entry name" value="ADH-like_C"/>
</dbReference>
<dbReference type="PANTHER" id="PTHR43401">
    <property type="entry name" value="L-THREONINE 3-DEHYDROGENASE"/>
    <property type="match status" value="1"/>
</dbReference>
<evidence type="ECO:0000256" key="1">
    <source>
        <dbReference type="ARBA" id="ARBA00022723"/>
    </source>
</evidence>
<comment type="cofactor">
    <cofactor evidence="4">
        <name>Zn(2+)</name>
        <dbReference type="ChEBI" id="CHEBI:29105"/>
    </cofactor>
</comment>
<keyword evidence="7" id="KW-1185">Reference proteome</keyword>
<dbReference type="PANTHER" id="PTHR43401:SF5">
    <property type="entry name" value="ALCOHOL DEHYDROGENASE-RELATED"/>
    <property type="match status" value="1"/>
</dbReference>
<evidence type="ECO:0000256" key="3">
    <source>
        <dbReference type="ARBA" id="ARBA00023002"/>
    </source>
</evidence>
<keyword evidence="3" id="KW-0560">Oxidoreductase</keyword>
<dbReference type="SUPFAM" id="SSF51735">
    <property type="entry name" value="NAD(P)-binding Rossmann-fold domains"/>
    <property type="match status" value="1"/>
</dbReference>
<sequence length="346" mass="37388">MKAVVYESFQGPLTIQNVPDPTPQDNGVVIKVKATGLCRSDWHGWMGHDPDIELPHIPGHELAGVIEAIGKNVLNFKIGDRVTVPFVCGCGTCMQCTSGNHQVCDSQSQPGFTHWGSFAEYVSIDYADTNLVKLPDEINDVTAATLGCRFITSFRAIVEQGKVSAGQYVAVHGCGGVGLSAIMIANALGAQVIAIDINEDTLALAKSLGAFTTVNARKHDYIPEHITSITDGGVHVSVDALGSAITCFNSISNLRKRGKHIQVGLMTGDHQHPKIPMDKVLSDELEIIGSHGMQAYKYPEMLNMIKNGKLYPEKLIEKTITLEDAITALPNMNTFDNKGMQVINSF</sequence>
<dbReference type="SUPFAM" id="SSF50129">
    <property type="entry name" value="GroES-like"/>
    <property type="match status" value="1"/>
</dbReference>
<comment type="caution">
    <text evidence="6">The sequence shown here is derived from an EMBL/GenBank/DDBJ whole genome shotgun (WGS) entry which is preliminary data.</text>
</comment>
<organism evidence="6 7">
    <name type="scientific">Aquimarina algiphila</name>
    <dbReference type="NCBI Taxonomy" id="2047982"/>
    <lineage>
        <taxon>Bacteria</taxon>
        <taxon>Pseudomonadati</taxon>
        <taxon>Bacteroidota</taxon>
        <taxon>Flavobacteriia</taxon>
        <taxon>Flavobacteriales</taxon>
        <taxon>Flavobacteriaceae</taxon>
        <taxon>Aquimarina</taxon>
    </lineage>
</organism>
<comment type="similarity">
    <text evidence="4">Belongs to the zinc-containing alcohol dehydrogenase family.</text>
</comment>
<feature type="domain" description="Enoyl reductase (ER)" evidence="5">
    <location>
        <begin position="11"/>
        <end position="343"/>
    </location>
</feature>
<dbReference type="Pfam" id="PF08240">
    <property type="entry name" value="ADH_N"/>
    <property type="match status" value="1"/>
</dbReference>
<dbReference type="Gene3D" id="3.90.180.10">
    <property type="entry name" value="Medium-chain alcohol dehydrogenases, catalytic domain"/>
    <property type="match status" value="1"/>
</dbReference>
<dbReference type="InterPro" id="IPR002328">
    <property type="entry name" value="ADH_Zn_CS"/>
</dbReference>
<dbReference type="SMART" id="SM00829">
    <property type="entry name" value="PKS_ER"/>
    <property type="match status" value="1"/>
</dbReference>
<dbReference type="AlphaFoldDB" id="A0A554VAV5"/>
<gene>
    <name evidence="6" type="ORF">FOF46_29490</name>
</gene>
<dbReference type="InterPro" id="IPR050129">
    <property type="entry name" value="Zn_alcohol_dh"/>
</dbReference>
<keyword evidence="1 4" id="KW-0479">Metal-binding</keyword>
<evidence type="ECO:0000256" key="4">
    <source>
        <dbReference type="RuleBase" id="RU361277"/>
    </source>
</evidence>
<dbReference type="InterPro" id="IPR036291">
    <property type="entry name" value="NAD(P)-bd_dom_sf"/>
</dbReference>